<dbReference type="OrthoDB" id="213206at2157"/>
<feature type="binding site" evidence="11">
    <location>
        <position position="380"/>
    </location>
    <ligand>
        <name>NAD(+)</name>
        <dbReference type="ChEBI" id="CHEBI:57540"/>
    </ligand>
</feature>
<keyword evidence="2 11" id="KW-0436">Ligase</keyword>
<feature type="region of interest" description="Disordered" evidence="12">
    <location>
        <begin position="1"/>
        <end position="37"/>
    </location>
</feature>
<dbReference type="InterPro" id="IPR012340">
    <property type="entry name" value="NA-bd_OB-fold"/>
</dbReference>
<keyword evidence="4 11" id="KW-0479">Metal-binding</keyword>
<dbReference type="RefSeq" id="WP_092816781.1">
    <property type="nucleotide sequence ID" value="NZ_FNWU01000003.1"/>
</dbReference>
<dbReference type="AlphaFoldDB" id="A0A1H6ITH6"/>
<reference evidence="14 15" key="1">
    <citation type="submission" date="2016-10" db="EMBL/GenBank/DDBJ databases">
        <authorList>
            <person name="de Groot N.N."/>
        </authorList>
    </citation>
    <scope>NUCLEOTIDE SEQUENCE [LARGE SCALE GENOMIC DNA]</scope>
    <source>
        <strain evidence="14 15">IBRC-M10418</strain>
    </source>
</reference>
<feature type="binding site" evidence="11">
    <location>
        <position position="227"/>
    </location>
    <ligand>
        <name>NAD(+)</name>
        <dbReference type="ChEBI" id="CHEBI:57540"/>
    </ligand>
</feature>
<dbReference type="Pfam" id="PF12826">
    <property type="entry name" value="HHH_2"/>
    <property type="match status" value="1"/>
</dbReference>
<evidence type="ECO:0000256" key="9">
    <source>
        <dbReference type="ARBA" id="ARBA00023204"/>
    </source>
</evidence>
<dbReference type="GO" id="GO:0006281">
    <property type="term" value="P:DNA repair"/>
    <property type="evidence" value="ECO:0007669"/>
    <property type="project" value="UniProtKB-KW"/>
</dbReference>
<keyword evidence="3 11" id="KW-0235">DNA replication</keyword>
<dbReference type="EC" id="6.5.1.2" evidence="11"/>
<dbReference type="Gene3D" id="3.30.470.30">
    <property type="entry name" value="DNA ligase/mRNA capping enzyme"/>
    <property type="match status" value="1"/>
</dbReference>
<keyword evidence="15" id="KW-1185">Reference proteome</keyword>
<evidence type="ECO:0000256" key="3">
    <source>
        <dbReference type="ARBA" id="ARBA00022705"/>
    </source>
</evidence>
<dbReference type="GO" id="GO:0003911">
    <property type="term" value="F:DNA ligase (NAD+) activity"/>
    <property type="evidence" value="ECO:0007669"/>
    <property type="project" value="UniProtKB-UniRule"/>
</dbReference>
<dbReference type="NCBIfam" id="TIGR00575">
    <property type="entry name" value="dnlj"/>
    <property type="match status" value="1"/>
</dbReference>
<keyword evidence="9 11" id="KW-0234">DNA repair</keyword>
<evidence type="ECO:0000313" key="15">
    <source>
        <dbReference type="Proteomes" id="UP000199215"/>
    </source>
</evidence>
<feature type="binding site" evidence="11">
    <location>
        <position position="165"/>
    </location>
    <ligand>
        <name>NAD(+)</name>
        <dbReference type="ChEBI" id="CHEBI:57540"/>
    </ligand>
</feature>
<accession>A0A1H6ITH6</accession>
<proteinExistence type="inferred from homology"/>
<dbReference type="InterPro" id="IPR004150">
    <property type="entry name" value="NAD_DNA_ligase_OB"/>
</dbReference>
<dbReference type="HAMAP" id="MF_01588">
    <property type="entry name" value="DNA_ligase_A"/>
    <property type="match status" value="1"/>
</dbReference>
<gene>
    <name evidence="11" type="primary">ligA</name>
    <name evidence="14" type="ORF">SAMN05192561_103218</name>
</gene>
<dbReference type="Pfam" id="PF14520">
    <property type="entry name" value="HHH_5"/>
    <property type="match status" value="1"/>
</dbReference>
<dbReference type="SUPFAM" id="SSF56091">
    <property type="entry name" value="DNA ligase/mRNA capping enzyme, catalytic domain"/>
    <property type="match status" value="1"/>
</dbReference>
<dbReference type="Pfam" id="PF00533">
    <property type="entry name" value="BRCT"/>
    <property type="match status" value="1"/>
</dbReference>
<dbReference type="PROSITE" id="PS50172">
    <property type="entry name" value="BRCT"/>
    <property type="match status" value="1"/>
</dbReference>
<dbReference type="GO" id="GO:0006260">
    <property type="term" value="P:DNA replication"/>
    <property type="evidence" value="ECO:0007669"/>
    <property type="project" value="UniProtKB-KW"/>
</dbReference>
<feature type="active site" description="N6-AMP-lysine intermediate" evidence="11">
    <location>
        <position position="167"/>
    </location>
</feature>
<dbReference type="InterPro" id="IPR001679">
    <property type="entry name" value="DNA_ligase"/>
</dbReference>
<dbReference type="SMART" id="SM00278">
    <property type="entry name" value="HhH1"/>
    <property type="match status" value="4"/>
</dbReference>
<feature type="binding site" evidence="11">
    <location>
        <position position="356"/>
    </location>
    <ligand>
        <name>NAD(+)</name>
        <dbReference type="ChEBI" id="CHEBI:57540"/>
    </ligand>
</feature>
<dbReference type="Proteomes" id="UP000199215">
    <property type="component" value="Unassembled WGS sequence"/>
</dbReference>
<dbReference type="GO" id="GO:0003677">
    <property type="term" value="F:DNA binding"/>
    <property type="evidence" value="ECO:0007669"/>
    <property type="project" value="InterPro"/>
</dbReference>
<dbReference type="Gene3D" id="1.10.287.610">
    <property type="entry name" value="Helix hairpin bin"/>
    <property type="match status" value="1"/>
</dbReference>
<comment type="caution">
    <text evidence="11">Lacks conserved residue(s) required for the propagation of feature annotation.</text>
</comment>
<comment type="cofactor">
    <cofactor evidence="11">
        <name>Mg(2+)</name>
        <dbReference type="ChEBI" id="CHEBI:18420"/>
    </cofactor>
    <cofactor evidence="11">
        <name>Mn(2+)</name>
        <dbReference type="ChEBI" id="CHEBI:29035"/>
    </cofactor>
</comment>
<feature type="domain" description="BRCT" evidence="13">
    <location>
        <begin position="653"/>
        <end position="740"/>
    </location>
</feature>
<dbReference type="InterPro" id="IPR003583">
    <property type="entry name" value="Hlx-hairpin-Hlx_DNA-bd_motif"/>
</dbReference>
<dbReference type="SMART" id="SM00292">
    <property type="entry name" value="BRCT"/>
    <property type="match status" value="1"/>
</dbReference>
<feature type="binding site" evidence="11">
    <location>
        <position position="188"/>
    </location>
    <ligand>
        <name>NAD(+)</name>
        <dbReference type="ChEBI" id="CHEBI:57540"/>
    </ligand>
</feature>
<dbReference type="PANTHER" id="PTHR23389:SF9">
    <property type="entry name" value="DNA LIGASE"/>
    <property type="match status" value="1"/>
</dbReference>
<keyword evidence="5 11" id="KW-0227">DNA damage</keyword>
<keyword evidence="8 11" id="KW-0520">NAD</keyword>
<comment type="function">
    <text evidence="1 11">DNA ligase that catalyzes the formation of phosphodiester linkages between 5'-phosphoryl and 3'-hydroxyl groups in double-stranded DNA using NAD as a coenzyme and as the energy source for the reaction. It is essential for DNA replication and repair of damaged DNA.</text>
</comment>
<dbReference type="Pfam" id="PF03120">
    <property type="entry name" value="OB_DNA_ligase"/>
    <property type="match status" value="1"/>
</dbReference>
<dbReference type="InterPro" id="IPR001357">
    <property type="entry name" value="BRCT_dom"/>
</dbReference>
<keyword evidence="11" id="KW-0464">Manganese</keyword>
<dbReference type="Gene3D" id="2.40.50.140">
    <property type="entry name" value="Nucleic acid-binding proteins"/>
    <property type="match status" value="1"/>
</dbReference>
<evidence type="ECO:0000256" key="4">
    <source>
        <dbReference type="ARBA" id="ARBA00022723"/>
    </source>
</evidence>
<dbReference type="NCBIfam" id="NF005932">
    <property type="entry name" value="PRK07956.1"/>
    <property type="match status" value="1"/>
</dbReference>
<feature type="binding site" evidence="11">
    <location>
        <position position="474"/>
    </location>
    <ligand>
        <name>Zn(2+)</name>
        <dbReference type="ChEBI" id="CHEBI:29105"/>
    </ligand>
</feature>
<evidence type="ECO:0000256" key="7">
    <source>
        <dbReference type="ARBA" id="ARBA00022842"/>
    </source>
</evidence>
<dbReference type="FunFam" id="1.10.150.20:FF:000006">
    <property type="entry name" value="DNA ligase"/>
    <property type="match status" value="1"/>
</dbReference>
<dbReference type="EMBL" id="FNWU01000003">
    <property type="protein sequence ID" value="SEH50392.1"/>
    <property type="molecule type" value="Genomic_DNA"/>
</dbReference>
<dbReference type="SMART" id="SM00532">
    <property type="entry name" value="LIGANc"/>
    <property type="match status" value="1"/>
</dbReference>
<dbReference type="GO" id="GO:0046872">
    <property type="term" value="F:metal ion binding"/>
    <property type="evidence" value="ECO:0007669"/>
    <property type="project" value="UniProtKB-KW"/>
</dbReference>
<evidence type="ECO:0000256" key="12">
    <source>
        <dbReference type="SAM" id="MobiDB-lite"/>
    </source>
</evidence>
<dbReference type="PIRSF" id="PIRSF001604">
    <property type="entry name" value="LigA"/>
    <property type="match status" value="1"/>
</dbReference>
<feature type="binding site" evidence="11">
    <location>
        <position position="493"/>
    </location>
    <ligand>
        <name>Zn(2+)</name>
        <dbReference type="ChEBI" id="CHEBI:29105"/>
    </ligand>
</feature>
<dbReference type="Gene3D" id="6.20.10.30">
    <property type="match status" value="1"/>
</dbReference>
<dbReference type="NCBIfam" id="NF010931">
    <property type="entry name" value="PRK14351.1"/>
    <property type="match status" value="1"/>
</dbReference>
<dbReference type="InterPro" id="IPR010994">
    <property type="entry name" value="RuvA_2-like"/>
</dbReference>
<dbReference type="InterPro" id="IPR033136">
    <property type="entry name" value="DNA_ligase_CS"/>
</dbReference>
<evidence type="ECO:0000256" key="10">
    <source>
        <dbReference type="ARBA" id="ARBA00034005"/>
    </source>
</evidence>
<organism evidence="14 15">
    <name type="scientific">Halopenitus malekzadehii</name>
    <dbReference type="NCBI Taxonomy" id="1267564"/>
    <lineage>
        <taxon>Archaea</taxon>
        <taxon>Methanobacteriati</taxon>
        <taxon>Methanobacteriota</taxon>
        <taxon>Stenosarchaea group</taxon>
        <taxon>Halobacteria</taxon>
        <taxon>Halobacteriales</taxon>
        <taxon>Haloferacaceae</taxon>
        <taxon>Halopenitus</taxon>
    </lineage>
</organism>
<dbReference type="CDD" id="cd00114">
    <property type="entry name" value="LIGANc"/>
    <property type="match status" value="1"/>
</dbReference>
<dbReference type="SUPFAM" id="SSF52113">
    <property type="entry name" value="BRCT domain"/>
    <property type="match status" value="1"/>
</dbReference>
<evidence type="ECO:0000256" key="1">
    <source>
        <dbReference type="ARBA" id="ARBA00004067"/>
    </source>
</evidence>
<feature type="binding site" evidence="11">
    <location>
        <position position="471"/>
    </location>
    <ligand>
        <name>Zn(2+)</name>
        <dbReference type="ChEBI" id="CHEBI:29105"/>
    </ligand>
</feature>
<evidence type="ECO:0000259" key="13">
    <source>
        <dbReference type="PROSITE" id="PS50172"/>
    </source>
</evidence>
<dbReference type="Gene3D" id="3.40.50.10190">
    <property type="entry name" value="BRCT domain"/>
    <property type="match status" value="1"/>
</dbReference>
<dbReference type="Pfam" id="PF01653">
    <property type="entry name" value="DNA_ligase_aden"/>
    <property type="match status" value="1"/>
</dbReference>
<evidence type="ECO:0000256" key="6">
    <source>
        <dbReference type="ARBA" id="ARBA00022833"/>
    </source>
</evidence>
<protein>
    <recommendedName>
        <fullName evidence="11">DNA ligase</fullName>
        <ecNumber evidence="11">6.5.1.2</ecNumber>
    </recommendedName>
    <alternativeName>
        <fullName evidence="11">Polydeoxyribonucleotide synthase [NAD(+)]</fullName>
    </alternativeName>
</protein>
<sequence>MSDEQDRDDDPSRDADPDDEPARYADPAENPYVREPPIEFTDVAELDAATAREQAERLRAAIREHDYRYYVEAYPIVSDAAYDALFDRLVALEEAFDLPTEDSPTRRVGGEPVAELEAVEHTAPMLSIDQTTDPDDVREFDDRVRRELAESEVTVAGDAIEYVCEPKFDGLSVEVVYENGEYVRAATRGDGTTGDDVTEQVATIRAVPGRLRGAPDDVPDILAVRGEVYIPRDAFQELNRERQERGEEPFANPRNAAAGTLRQLDPTVVADRPLSVFFFDVLEWTGATPGDDSGGGGPRERPATHWGELDALEGFGLRRNDRTELVTDIEDAIDYRDRTAEVRDELAYEIDGIVIKVNDLAACETLGTTSRSYRWAFAYKFPPRTETTTVEEIVVQVGRTGRLTPVALLDPVDVGGVTVSRATLHNPAEIETLNVNVGDRVRVYRAGDVIPYIPAVVEKRSEGAYEFPEACPVCDSPVERDGPLAYCTGGLGCPAQLERAIEHWARRDALDVEGLGPETVEQLRAAGLVESLPDLYRLDREDLAALDGWGETSAENLLAELEASRNPPLPEFLAALGIPDVGAATARNLAAHFGTLDALLAASEADLQAVEDVGETVAAEIHEFLDGERNRETIAELRELGVDPQPYETGAESGGGEFEGLTFVFTGALSVPRSEAQAVVERHGGNATGSVSGNTDYLVVGEDPGRSKRRDAEEHSVETIDEAAFASLLADHGIEWPPES</sequence>
<feature type="compositionally biased region" description="Basic and acidic residues" evidence="12">
    <location>
        <begin position="10"/>
        <end position="23"/>
    </location>
</feature>
<keyword evidence="6 11" id="KW-0862">Zinc</keyword>
<dbReference type="InterPro" id="IPR041663">
    <property type="entry name" value="DisA/LigA_HHH"/>
</dbReference>
<feature type="binding site" evidence="11">
    <location>
        <begin position="79"/>
        <end position="83"/>
    </location>
    <ligand>
        <name>NAD(+)</name>
        <dbReference type="ChEBI" id="CHEBI:57540"/>
    </ligand>
</feature>
<evidence type="ECO:0000256" key="8">
    <source>
        <dbReference type="ARBA" id="ARBA00023027"/>
    </source>
</evidence>
<evidence type="ECO:0000256" key="5">
    <source>
        <dbReference type="ARBA" id="ARBA00022763"/>
    </source>
</evidence>
<dbReference type="InterPro" id="IPR013839">
    <property type="entry name" value="DNAligase_adenylation"/>
</dbReference>
<dbReference type="SUPFAM" id="SSF47781">
    <property type="entry name" value="RuvA domain 2-like"/>
    <property type="match status" value="1"/>
</dbReference>
<evidence type="ECO:0000256" key="11">
    <source>
        <dbReference type="HAMAP-Rule" id="MF_01588"/>
    </source>
</evidence>
<dbReference type="PANTHER" id="PTHR23389">
    <property type="entry name" value="CHROMOSOME TRANSMISSION FIDELITY FACTOR 18"/>
    <property type="match status" value="1"/>
</dbReference>
<evidence type="ECO:0000313" key="14">
    <source>
        <dbReference type="EMBL" id="SEH50392.1"/>
    </source>
</evidence>
<dbReference type="InterPro" id="IPR013840">
    <property type="entry name" value="DNAligase_N"/>
</dbReference>
<keyword evidence="7 11" id="KW-0460">Magnesium</keyword>
<dbReference type="STRING" id="1267564.SAMN05192561_103218"/>
<evidence type="ECO:0000256" key="2">
    <source>
        <dbReference type="ARBA" id="ARBA00022598"/>
    </source>
</evidence>
<dbReference type="PROSITE" id="PS01056">
    <property type="entry name" value="DNA_LIGASE_N2"/>
    <property type="match status" value="1"/>
</dbReference>
<dbReference type="Gene3D" id="1.10.150.20">
    <property type="entry name" value="5' to 3' exonuclease, C-terminal subdomain"/>
    <property type="match status" value="2"/>
</dbReference>
<comment type="similarity">
    <text evidence="11">Belongs to the NAD-dependent DNA ligase family. LigA subfamily.</text>
</comment>
<name>A0A1H6ITH6_9EURY</name>
<dbReference type="GO" id="GO:0005829">
    <property type="term" value="C:cytosol"/>
    <property type="evidence" value="ECO:0007669"/>
    <property type="project" value="TreeGrafter"/>
</dbReference>
<comment type="catalytic activity">
    <reaction evidence="10 11">
        <text>NAD(+) + (deoxyribonucleotide)n-3'-hydroxyl + 5'-phospho-(deoxyribonucleotide)m = (deoxyribonucleotide)n+m + AMP + beta-nicotinamide D-nucleotide.</text>
        <dbReference type="EC" id="6.5.1.2"/>
    </reaction>
</comment>
<dbReference type="SUPFAM" id="SSF50249">
    <property type="entry name" value="Nucleic acid-binding proteins"/>
    <property type="match status" value="1"/>
</dbReference>
<feature type="binding site" evidence="11">
    <location>
        <begin position="127"/>
        <end position="128"/>
    </location>
    <ligand>
        <name>NAD(+)</name>
        <dbReference type="ChEBI" id="CHEBI:57540"/>
    </ligand>
</feature>
<dbReference type="InterPro" id="IPR036420">
    <property type="entry name" value="BRCT_dom_sf"/>
</dbReference>